<dbReference type="NCBIfam" id="TIGR00128">
    <property type="entry name" value="fabD"/>
    <property type="match status" value="1"/>
</dbReference>
<dbReference type="InterPro" id="IPR050858">
    <property type="entry name" value="Mal-CoA-ACP_Trans/PKS_FabD"/>
</dbReference>
<evidence type="ECO:0000313" key="10">
    <source>
        <dbReference type="Proteomes" id="UP000199233"/>
    </source>
</evidence>
<evidence type="ECO:0000256" key="2">
    <source>
        <dbReference type="ARBA" id="ARBA00018953"/>
    </source>
</evidence>
<evidence type="ECO:0000256" key="7">
    <source>
        <dbReference type="PIRSR" id="PIRSR000446-1"/>
    </source>
</evidence>
<dbReference type="Gene3D" id="3.40.366.10">
    <property type="entry name" value="Malonyl-Coenzyme A Acyl Carrier Protein, domain 2"/>
    <property type="match status" value="1"/>
</dbReference>
<dbReference type="Proteomes" id="UP000199233">
    <property type="component" value="Unassembled WGS sequence"/>
</dbReference>
<keyword evidence="10" id="KW-1185">Reference proteome</keyword>
<dbReference type="Pfam" id="PF00698">
    <property type="entry name" value="Acyl_transf_1"/>
    <property type="match status" value="1"/>
</dbReference>
<dbReference type="InterPro" id="IPR004410">
    <property type="entry name" value="Malonyl_CoA-ACP_transAc_FabD"/>
</dbReference>
<dbReference type="EMBL" id="FOFS01000009">
    <property type="protein sequence ID" value="SEQ65674.1"/>
    <property type="molecule type" value="Genomic_DNA"/>
</dbReference>
<dbReference type="RefSeq" id="WP_245732475.1">
    <property type="nucleotide sequence ID" value="NZ_FOFS01000009.1"/>
</dbReference>
<dbReference type="SUPFAM" id="SSF55048">
    <property type="entry name" value="Probable ACP-binding domain of malonyl-CoA ACP transacylase"/>
    <property type="match status" value="1"/>
</dbReference>
<evidence type="ECO:0000256" key="4">
    <source>
        <dbReference type="ARBA" id="ARBA00023315"/>
    </source>
</evidence>
<sequence length="309" mass="32609">MTYAMLFPGQGSQAVGMLSGHSDALIGQTFEEASTALGWDLAALVREGPAESLNQTARTQPALLAAGIAVWRLWQAQGLPAPAALAGHSLGEYTALVAAGSLDFADALKLVELRGQLMQAAVPEGVGGMSAVVGLEDEAIEAFCREYSGPGVLEPANYNAPGQVVVAGNIPALEWLEAQGKARGARMIKRLPMSVPSHSALLREAADKLFERLGSLSVRAPALPVLHNLDGATRQEPEAIRLALRDQLYRPVRWTATIKKLEEQGVTQLFECGPGKVLVGLNKRIVKDALSFALEDAEGFAKAVAAVKA</sequence>
<dbReference type="InterPro" id="IPR016036">
    <property type="entry name" value="Malonyl_transacylase_ACP-bd"/>
</dbReference>
<dbReference type="InterPro" id="IPR024925">
    <property type="entry name" value="Malonyl_CoA-ACP_transAc"/>
</dbReference>
<name>A0A1H9HTL4_9GAMM</name>
<dbReference type="InterPro" id="IPR014043">
    <property type="entry name" value="Acyl_transferase_dom"/>
</dbReference>
<dbReference type="GO" id="GO:0005829">
    <property type="term" value="C:cytosol"/>
    <property type="evidence" value="ECO:0007669"/>
    <property type="project" value="TreeGrafter"/>
</dbReference>
<reference evidence="9 10" key="1">
    <citation type="submission" date="2016-10" db="EMBL/GenBank/DDBJ databases">
        <authorList>
            <person name="de Groot N.N."/>
        </authorList>
    </citation>
    <scope>NUCLEOTIDE SEQUENCE [LARGE SCALE GENOMIC DNA]</scope>
    <source>
        <strain evidence="9 10">DSM 25927</strain>
    </source>
</reference>
<evidence type="ECO:0000259" key="8">
    <source>
        <dbReference type="SMART" id="SM00827"/>
    </source>
</evidence>
<feature type="domain" description="Malonyl-CoA:ACP transacylase (MAT)" evidence="8">
    <location>
        <begin position="6"/>
        <end position="309"/>
    </location>
</feature>
<accession>A0A1H9HTL4</accession>
<keyword evidence="4 6" id="KW-0012">Acyltransferase</keyword>
<dbReference type="AlphaFoldDB" id="A0A1H9HTL4"/>
<evidence type="ECO:0000256" key="1">
    <source>
        <dbReference type="ARBA" id="ARBA00013258"/>
    </source>
</evidence>
<dbReference type="SMART" id="SM00827">
    <property type="entry name" value="PKS_AT"/>
    <property type="match status" value="1"/>
</dbReference>
<dbReference type="GO" id="GO:0004314">
    <property type="term" value="F:[acyl-carrier-protein] S-malonyltransferase activity"/>
    <property type="evidence" value="ECO:0007669"/>
    <property type="project" value="UniProtKB-EC"/>
</dbReference>
<dbReference type="EC" id="2.3.1.39" evidence="1 6"/>
<dbReference type="PANTHER" id="PTHR42681">
    <property type="entry name" value="MALONYL-COA-ACYL CARRIER PROTEIN TRANSACYLASE, MITOCHONDRIAL"/>
    <property type="match status" value="1"/>
</dbReference>
<gene>
    <name evidence="9" type="ORF">SAMN04488038_10925</name>
</gene>
<dbReference type="InterPro" id="IPR016035">
    <property type="entry name" value="Acyl_Trfase/lysoPLipase"/>
</dbReference>
<proteinExistence type="inferred from homology"/>
<dbReference type="STRING" id="489703.SAMN04488038_10925"/>
<evidence type="ECO:0000256" key="5">
    <source>
        <dbReference type="ARBA" id="ARBA00048462"/>
    </source>
</evidence>
<dbReference type="PANTHER" id="PTHR42681:SF1">
    <property type="entry name" value="MALONYL-COA-ACYL CARRIER PROTEIN TRANSACYLASE, MITOCHONDRIAL"/>
    <property type="match status" value="1"/>
</dbReference>
<dbReference type="SUPFAM" id="SSF52151">
    <property type="entry name" value="FabD/lysophospholipase-like"/>
    <property type="match status" value="1"/>
</dbReference>
<evidence type="ECO:0000256" key="6">
    <source>
        <dbReference type="PIRNR" id="PIRNR000446"/>
    </source>
</evidence>
<protein>
    <recommendedName>
        <fullName evidence="2 6">Malonyl CoA-acyl carrier protein transacylase</fullName>
        <ecNumber evidence="1 6">2.3.1.39</ecNumber>
    </recommendedName>
</protein>
<dbReference type="Gene3D" id="3.30.70.250">
    <property type="entry name" value="Malonyl-CoA ACP transacylase, ACP-binding"/>
    <property type="match status" value="1"/>
</dbReference>
<evidence type="ECO:0000313" key="9">
    <source>
        <dbReference type="EMBL" id="SEQ65674.1"/>
    </source>
</evidence>
<comment type="catalytic activity">
    <reaction evidence="5 6">
        <text>holo-[ACP] + malonyl-CoA = malonyl-[ACP] + CoA</text>
        <dbReference type="Rhea" id="RHEA:41792"/>
        <dbReference type="Rhea" id="RHEA-COMP:9623"/>
        <dbReference type="Rhea" id="RHEA-COMP:9685"/>
        <dbReference type="ChEBI" id="CHEBI:57287"/>
        <dbReference type="ChEBI" id="CHEBI:57384"/>
        <dbReference type="ChEBI" id="CHEBI:64479"/>
        <dbReference type="ChEBI" id="CHEBI:78449"/>
        <dbReference type="EC" id="2.3.1.39"/>
    </reaction>
</comment>
<feature type="active site" evidence="7">
    <location>
        <position position="198"/>
    </location>
</feature>
<keyword evidence="3 6" id="KW-0808">Transferase</keyword>
<evidence type="ECO:0000256" key="3">
    <source>
        <dbReference type="ARBA" id="ARBA00022679"/>
    </source>
</evidence>
<dbReference type="FunFam" id="3.30.70.250:FF:000001">
    <property type="entry name" value="Malonyl CoA-acyl carrier protein transacylase"/>
    <property type="match status" value="1"/>
</dbReference>
<organism evidence="9 10">
    <name type="scientific">Solimonas aquatica</name>
    <dbReference type="NCBI Taxonomy" id="489703"/>
    <lineage>
        <taxon>Bacteria</taxon>
        <taxon>Pseudomonadati</taxon>
        <taxon>Pseudomonadota</taxon>
        <taxon>Gammaproteobacteria</taxon>
        <taxon>Nevskiales</taxon>
        <taxon>Nevskiaceae</taxon>
        <taxon>Solimonas</taxon>
    </lineage>
</organism>
<feature type="active site" evidence="7">
    <location>
        <position position="89"/>
    </location>
</feature>
<dbReference type="GO" id="GO:0006633">
    <property type="term" value="P:fatty acid biosynthetic process"/>
    <property type="evidence" value="ECO:0007669"/>
    <property type="project" value="TreeGrafter"/>
</dbReference>
<dbReference type="InterPro" id="IPR001227">
    <property type="entry name" value="Ac_transferase_dom_sf"/>
</dbReference>
<comment type="similarity">
    <text evidence="6">Belongs to the fabD family.</text>
</comment>
<dbReference type="PIRSF" id="PIRSF000446">
    <property type="entry name" value="Mct"/>
    <property type="match status" value="1"/>
</dbReference>